<keyword evidence="10" id="KW-1185">Reference proteome</keyword>
<comment type="cofactor">
    <cofactor evidence="1">
        <name>FAD</name>
        <dbReference type="ChEBI" id="CHEBI:57692"/>
    </cofactor>
</comment>
<reference evidence="9 10" key="1">
    <citation type="journal article" date="2018" name="Mol. Biol. Evol.">
        <title>Analysis of the draft genome of the red seaweed Gracilariopsis chorda provides insights into genome size evolution in Rhodophyta.</title>
        <authorList>
            <person name="Lee J."/>
            <person name="Yang E.C."/>
            <person name="Graf L."/>
            <person name="Yang J.H."/>
            <person name="Qiu H."/>
            <person name="Zel Zion U."/>
            <person name="Chan C.X."/>
            <person name="Stephens T.G."/>
            <person name="Weber A.P.M."/>
            <person name="Boo G.H."/>
            <person name="Boo S.M."/>
            <person name="Kim K.M."/>
            <person name="Shin Y."/>
            <person name="Jung M."/>
            <person name="Lee S.J."/>
            <person name="Yim H.S."/>
            <person name="Lee J.H."/>
            <person name="Bhattacharya D."/>
            <person name="Yoon H.S."/>
        </authorList>
    </citation>
    <scope>NUCLEOTIDE SEQUENCE [LARGE SCALE GENOMIC DNA]</scope>
    <source>
        <strain evidence="9 10">SKKU-2015</strain>
        <tissue evidence="9">Whole body</tissue>
    </source>
</reference>
<evidence type="ECO:0000256" key="6">
    <source>
        <dbReference type="ARBA" id="ARBA00023002"/>
    </source>
</evidence>
<dbReference type="InterPro" id="IPR000960">
    <property type="entry name" value="Flavin_mOase"/>
</dbReference>
<organism evidence="9 10">
    <name type="scientific">Gracilariopsis chorda</name>
    <dbReference type="NCBI Taxonomy" id="448386"/>
    <lineage>
        <taxon>Eukaryota</taxon>
        <taxon>Rhodophyta</taxon>
        <taxon>Florideophyceae</taxon>
        <taxon>Rhodymeniophycidae</taxon>
        <taxon>Gracilariales</taxon>
        <taxon>Gracilariaceae</taxon>
        <taxon>Gracilariopsis</taxon>
    </lineage>
</organism>
<accession>A0A2V3ITI2</accession>
<dbReference type="GO" id="GO:0050661">
    <property type="term" value="F:NADP binding"/>
    <property type="evidence" value="ECO:0007669"/>
    <property type="project" value="InterPro"/>
</dbReference>
<keyword evidence="4" id="KW-0274">FAD</keyword>
<gene>
    <name evidence="9" type="ORF">BWQ96_04853</name>
</gene>
<dbReference type="GO" id="GO:0050660">
    <property type="term" value="F:flavin adenine dinucleotide binding"/>
    <property type="evidence" value="ECO:0007669"/>
    <property type="project" value="InterPro"/>
</dbReference>
<dbReference type="PANTHER" id="PTHR23023">
    <property type="entry name" value="DIMETHYLANILINE MONOOXYGENASE"/>
    <property type="match status" value="1"/>
</dbReference>
<proteinExistence type="inferred from homology"/>
<dbReference type="Gene3D" id="3.50.50.60">
    <property type="entry name" value="FAD/NAD(P)-binding domain"/>
    <property type="match status" value="3"/>
</dbReference>
<protein>
    <submittedName>
        <fullName evidence="9">Flavin-containing monooxygenase FMO GS-OX-like 3</fullName>
    </submittedName>
</protein>
<feature type="region of interest" description="Disordered" evidence="8">
    <location>
        <begin position="426"/>
        <end position="446"/>
    </location>
</feature>
<name>A0A2V3ITI2_9FLOR</name>
<dbReference type="AlphaFoldDB" id="A0A2V3ITI2"/>
<evidence type="ECO:0000256" key="8">
    <source>
        <dbReference type="SAM" id="MobiDB-lite"/>
    </source>
</evidence>
<dbReference type="EMBL" id="NBIV01000061">
    <property type="protein sequence ID" value="PXF45438.1"/>
    <property type="molecule type" value="Genomic_DNA"/>
</dbReference>
<comment type="caution">
    <text evidence="9">The sequence shown here is derived from an EMBL/GenBank/DDBJ whole genome shotgun (WGS) entry which is preliminary data.</text>
</comment>
<evidence type="ECO:0000313" key="10">
    <source>
        <dbReference type="Proteomes" id="UP000247409"/>
    </source>
</evidence>
<dbReference type="Pfam" id="PF00743">
    <property type="entry name" value="FMO-like"/>
    <property type="match status" value="1"/>
</dbReference>
<evidence type="ECO:0000256" key="3">
    <source>
        <dbReference type="ARBA" id="ARBA00022630"/>
    </source>
</evidence>
<dbReference type="PRINTS" id="PR00370">
    <property type="entry name" value="FMOXYGENASE"/>
</dbReference>
<keyword evidence="5" id="KW-0521">NADP</keyword>
<dbReference type="GO" id="GO:0004499">
    <property type="term" value="F:N,N-dimethylaniline monooxygenase activity"/>
    <property type="evidence" value="ECO:0007669"/>
    <property type="project" value="InterPro"/>
</dbReference>
<dbReference type="InterPro" id="IPR036188">
    <property type="entry name" value="FAD/NAD-bd_sf"/>
</dbReference>
<keyword evidence="6" id="KW-0560">Oxidoreductase</keyword>
<sequence>MSKLPLDPSASRICIIGAGACGLMAARLFKEEGFTAQVFEATSHIGGTWMYSSDPSATSAMYKSLRCNIPKEIMCYREEPFAENANSFVEHAQVLKYLQNFAEKHKLHDLIRLNTRVTAVTKQGEAWRIECEPKLMTYADAVVVCNGHYSVPNKWSAPGSDSFVRSGGVISHSQHYKEPHEFTDKRVLVIGSGPSGMDIGYEISHFASHLYISHRQPTALFKDEVRSYITEVPQVERFVGGRDIQLVDNTIIRDIDYVLNCTGYKYGFPFLKPGEAGVSVSRNGHCVKGLIKHLVAKQDVTLAFPGLPWSVIPFPLFQDQIAFLIALYRGKISMRRLRLLHERDRPPAVEDKYYHKFGAKQWEYRRELASLAGREPVSTSEVEVAHDSSSARRRDFTEFREREYRLLGPGPGEWRVFVDGEDVTGCEDPDVSKAQATPSGEFSGRA</sequence>
<evidence type="ECO:0000313" key="9">
    <source>
        <dbReference type="EMBL" id="PXF45438.1"/>
    </source>
</evidence>
<keyword evidence="3" id="KW-0285">Flavoprotein</keyword>
<dbReference type="FunFam" id="3.50.50.60:FF:000138">
    <property type="entry name" value="Flavin-containing monooxygenase"/>
    <property type="match status" value="1"/>
</dbReference>
<evidence type="ECO:0000256" key="4">
    <source>
        <dbReference type="ARBA" id="ARBA00022827"/>
    </source>
</evidence>
<keyword evidence="7 9" id="KW-0503">Monooxygenase</keyword>
<dbReference type="OrthoDB" id="66881at2759"/>
<dbReference type="STRING" id="448386.A0A2V3ITI2"/>
<dbReference type="SUPFAM" id="SSF51905">
    <property type="entry name" value="FAD/NAD(P)-binding domain"/>
    <property type="match status" value="2"/>
</dbReference>
<comment type="similarity">
    <text evidence="2">Belongs to the FMO family.</text>
</comment>
<evidence type="ECO:0000256" key="1">
    <source>
        <dbReference type="ARBA" id="ARBA00001974"/>
    </source>
</evidence>
<evidence type="ECO:0000256" key="7">
    <source>
        <dbReference type="ARBA" id="ARBA00023033"/>
    </source>
</evidence>
<dbReference type="InterPro" id="IPR020946">
    <property type="entry name" value="Flavin_mOase-like"/>
</dbReference>
<evidence type="ECO:0000256" key="2">
    <source>
        <dbReference type="ARBA" id="ARBA00009183"/>
    </source>
</evidence>
<evidence type="ECO:0000256" key="5">
    <source>
        <dbReference type="ARBA" id="ARBA00022857"/>
    </source>
</evidence>
<dbReference type="Proteomes" id="UP000247409">
    <property type="component" value="Unassembled WGS sequence"/>
</dbReference>
<dbReference type="InterPro" id="IPR050346">
    <property type="entry name" value="FMO-like"/>
</dbReference>